<proteinExistence type="predicted"/>
<evidence type="ECO:0000256" key="1">
    <source>
        <dbReference type="SAM" id="Coils"/>
    </source>
</evidence>
<dbReference type="STRING" id="742766.HMPREF9455_03102"/>
<keyword evidence="1" id="KW-0175">Coiled coil</keyword>
<dbReference type="AlphaFoldDB" id="F5J185"/>
<comment type="caution">
    <text evidence="3">The sequence shown here is derived from an EMBL/GenBank/DDBJ whole genome shotgun (WGS) entry which is preliminary data.</text>
</comment>
<dbReference type="PANTHER" id="PTHR43941:SF1">
    <property type="entry name" value="STRUCTURAL MAINTENANCE OF CHROMOSOMES PROTEIN 2"/>
    <property type="match status" value="1"/>
</dbReference>
<evidence type="ECO:0000256" key="2">
    <source>
        <dbReference type="SAM" id="MobiDB-lite"/>
    </source>
</evidence>
<feature type="coiled-coil region" evidence="1">
    <location>
        <begin position="24"/>
        <end position="142"/>
    </location>
</feature>
<feature type="coiled-coil region" evidence="1">
    <location>
        <begin position="773"/>
        <end position="841"/>
    </location>
</feature>
<feature type="region of interest" description="Disordered" evidence="2">
    <location>
        <begin position="1012"/>
        <end position="1034"/>
    </location>
</feature>
<name>F5J185_9BACT</name>
<feature type="compositionally biased region" description="Low complexity" evidence="2">
    <location>
        <begin position="1017"/>
        <end position="1034"/>
    </location>
</feature>
<dbReference type="Proteomes" id="UP000004913">
    <property type="component" value="Unassembled WGS sequence"/>
</dbReference>
<gene>
    <name evidence="3" type="ORF">HMPREF9455_03102</name>
</gene>
<dbReference type="OrthoDB" id="1047854at2"/>
<organism evidence="3 4">
    <name type="scientific">Dysgonomonas gadei ATCC BAA-286</name>
    <dbReference type="NCBI Taxonomy" id="742766"/>
    <lineage>
        <taxon>Bacteria</taxon>
        <taxon>Pseudomonadati</taxon>
        <taxon>Bacteroidota</taxon>
        <taxon>Bacteroidia</taxon>
        <taxon>Bacteroidales</taxon>
        <taxon>Dysgonomonadaceae</taxon>
        <taxon>Dysgonomonas</taxon>
    </lineage>
</organism>
<dbReference type="eggNOG" id="COG5283">
    <property type="taxonomic scope" value="Bacteria"/>
</dbReference>
<dbReference type="RefSeq" id="WP_006800635.1">
    <property type="nucleotide sequence ID" value="NZ_GL891987.1"/>
</dbReference>
<feature type="coiled-coil region" evidence="1">
    <location>
        <begin position="392"/>
        <end position="426"/>
    </location>
</feature>
<dbReference type="PANTHER" id="PTHR43941">
    <property type="entry name" value="STRUCTURAL MAINTENANCE OF CHROMOSOMES PROTEIN 2"/>
    <property type="match status" value="1"/>
</dbReference>
<keyword evidence="4" id="KW-1185">Reference proteome</keyword>
<protein>
    <recommendedName>
        <fullName evidence="5">Phage tail tape measure protein domain-containing protein</fullName>
    </recommendedName>
</protein>
<dbReference type="eggNOG" id="COG1196">
    <property type="taxonomic scope" value="Bacteria"/>
</dbReference>
<evidence type="ECO:0008006" key="5">
    <source>
        <dbReference type="Google" id="ProtNLM"/>
    </source>
</evidence>
<dbReference type="HOGENOM" id="CLU_273716_0_0_10"/>
<reference evidence="3 4" key="1">
    <citation type="submission" date="2011-04" db="EMBL/GenBank/DDBJ databases">
        <title>The Genome Sequence of Dysgonomonas gadei ATCC BAA-286.</title>
        <authorList>
            <consortium name="The Broad Institute Genome Sequencing Platform"/>
            <person name="Earl A."/>
            <person name="Ward D."/>
            <person name="Feldgarden M."/>
            <person name="Gevers D."/>
            <person name="Pudlo N."/>
            <person name="Martens E."/>
            <person name="Allen-Vercoe E."/>
            <person name="Young S.K."/>
            <person name="Zeng Q."/>
            <person name="Gargeya S."/>
            <person name="Fitzgerald M."/>
            <person name="Haas B."/>
            <person name="Abouelleil A."/>
            <person name="Alvarado L."/>
            <person name="Arachchi H.M."/>
            <person name="Berlin A."/>
            <person name="Brown A."/>
            <person name="Chapman S.B."/>
            <person name="Chen Z."/>
            <person name="Dunbar C."/>
            <person name="Freedman E."/>
            <person name="Gearin G."/>
            <person name="Gellesch M."/>
            <person name="Goldberg J."/>
            <person name="Griggs A."/>
            <person name="Gujja S."/>
            <person name="Heiman D."/>
            <person name="Howarth C."/>
            <person name="Larson L."/>
            <person name="Lui A."/>
            <person name="MacDonald P.J.P."/>
            <person name="Mehta T."/>
            <person name="Montmayeur A."/>
            <person name="Murphy C."/>
            <person name="Neiman D."/>
            <person name="Pearson M."/>
            <person name="Priest M."/>
            <person name="Roberts A."/>
            <person name="Saif S."/>
            <person name="Shea T."/>
            <person name="Shenoy N."/>
            <person name="Sisk P."/>
            <person name="Stolte C."/>
            <person name="Sykes S."/>
            <person name="Yandava C."/>
            <person name="Wortman J."/>
            <person name="Nusbaum C."/>
            <person name="Birren B."/>
        </authorList>
    </citation>
    <scope>NUCLEOTIDE SEQUENCE [LARGE SCALE GENOMIC DNA]</scope>
    <source>
        <strain evidence="3 4">ATCC BAA-286</strain>
    </source>
</reference>
<evidence type="ECO:0000313" key="3">
    <source>
        <dbReference type="EMBL" id="EGK00459.1"/>
    </source>
</evidence>
<dbReference type="EMBL" id="ADLV01000036">
    <property type="protein sequence ID" value="EGK00459.1"/>
    <property type="molecule type" value="Genomic_DNA"/>
</dbReference>
<evidence type="ECO:0000313" key="4">
    <source>
        <dbReference type="Proteomes" id="UP000004913"/>
    </source>
</evidence>
<sequence length="1174" mass="131453">MAKLKDDHIKWILELDAKGVQSEITTLSSLSKELEADNKRLQAEYAAAAKQMKETRKELERLTKAGKEDSDEFKELEATLESVSSDMTDYKRKMVENTKAIEQNRKTVEEMVKTLRIEDMTMDQLKKRAKELQTQLDKTAEATHPEQYNALDKELKAVKSRMSELDSGSKSMFSVFKGGLMVLTGNLMTKAIDKVGELISTGLEWVKVGMDMAKSSEGTIAFFKELSDSKRILKEVKEATDGTISSLDIMKKTIRAKEMGIPIEDMANLMKYARIQAQKLGKDMDYMSNSIVDGIGRKSTLVLDNLGISATKVQAEVKKSGDFTQGVLKIVNEELEKQGTIALTGADKAAIAAAKWEDAQLKIGQKAKWLSELWDKVSGNIADKISGLIGDTRSLSEQYKDQVEKVADLEANSVTLAKRYDELKSKSTLTKDESAELNRIMNTLSQTIPGVVTEWDKYGNILSINTQKVYDFIDAEKAKLKYMNRDAIKQAGEDIEGYTEKLEKVKAKYNKGFWEETITNRSTGGDSYTIKHMYTPEQMAQFEKEILEYGQMVKGAEETVNELTGKSIEDQINQQKNLIAARSKFTAMNKKELDAWIKDEKNAANEYMQIAKQIYDQRFGTNPDKETKKPKGDPELQRQKKALNSMLETLETSHQTKMADIRKKYLDGGIKSESDFNRKKFSQEQAYYILQEESLKRHLDKVTKTEVREDILNKIAAIQNKRLEQQINYQAKLEQIILNANPEEKERQEYANRLRDLGIFGKSRQELQMLQMSAETEEEKNLLQKKIDALEILEKQHQDNLFNIRQQAKNKEKAQSEEEFENSFKARKDEMQLELNDLMAQAQTLRGGESFDAEMAVHMQRLQMINEEIQARKNAGLETSKQIAQIGRVEAQMTATIKKENDKRVSVYNQYANTLGTAFGNFFAGQTSALEAFGGAVVDILFDTLGKIVETKIMEATAVAIAEQAKAAAIAAASPDSVMSFGATSAIRIAAIGAIITGALVAAKTALKGMISKKKGSSSGSSSSETTTTSRRVVSGYADGGYHEGYTGPGDKYDVKGYFPDGEPYHAGEYIIPQEKLRIPRVVRMVREIESIPSSGGNKNPLPEGFADGGYHEDTSGESYQSPNFSELNLTIKELNTLIAFWKANGGIPATINIYDLAKAQELVDDFENFGKKV</sequence>
<accession>F5J185</accession>
<feature type="region of interest" description="Disordered" evidence="2">
    <location>
        <begin position="1092"/>
        <end position="1122"/>
    </location>
</feature>